<name>A0A0P1AP27_PLAHL</name>
<proteinExistence type="predicted"/>
<dbReference type="Proteomes" id="UP000054928">
    <property type="component" value="Unassembled WGS sequence"/>
</dbReference>
<keyword evidence="2" id="KW-1185">Reference proteome</keyword>
<dbReference type="GeneID" id="36408302"/>
<accession>A0A0P1AP27</accession>
<dbReference type="AlphaFoldDB" id="A0A0P1AP27"/>
<organism evidence="1 2">
    <name type="scientific">Plasmopara halstedii</name>
    <name type="common">Downy mildew of sunflower</name>
    <dbReference type="NCBI Taxonomy" id="4781"/>
    <lineage>
        <taxon>Eukaryota</taxon>
        <taxon>Sar</taxon>
        <taxon>Stramenopiles</taxon>
        <taxon>Oomycota</taxon>
        <taxon>Peronosporomycetes</taxon>
        <taxon>Peronosporales</taxon>
        <taxon>Peronosporaceae</taxon>
        <taxon>Plasmopara</taxon>
    </lineage>
</organism>
<sequence>MNWVRDCGTKCKKRRRQNGSQDTCAYAVLICDHIIQTDLSLGEKKSESHLN</sequence>
<evidence type="ECO:0000313" key="2">
    <source>
        <dbReference type="Proteomes" id="UP000054928"/>
    </source>
</evidence>
<reference evidence="2" key="1">
    <citation type="submission" date="2014-09" db="EMBL/GenBank/DDBJ databases">
        <authorList>
            <person name="Sharma Rahul"/>
            <person name="Thines Marco"/>
        </authorList>
    </citation>
    <scope>NUCLEOTIDE SEQUENCE [LARGE SCALE GENOMIC DNA]</scope>
</reference>
<dbReference type="EMBL" id="CCYD01000653">
    <property type="protein sequence ID" value="CEG43022.1"/>
    <property type="molecule type" value="Genomic_DNA"/>
</dbReference>
<evidence type="ECO:0000313" key="1">
    <source>
        <dbReference type="EMBL" id="CEG43022.1"/>
    </source>
</evidence>
<protein>
    <submittedName>
        <fullName evidence="1">Uncharacterized protein</fullName>
    </submittedName>
</protein>
<dbReference type="RefSeq" id="XP_024579391.1">
    <property type="nucleotide sequence ID" value="XM_024728967.1"/>
</dbReference>